<sequence>MDAILSIPHGSSSHSDSHLWHYKKSRIYVVKIRYQVGQGLVSKASSSGLGSLEPNGKHVGISIFQLRWCKSEDGVYKVKTDAAVDASQSGLDLAIVESDAKFVVELDQAKIDMILAFISYYFSLILGHSP</sequence>
<reference evidence="1" key="1">
    <citation type="journal article" date="2023" name="Plant J.">
        <title>Genome sequences and population genomics provide insights into the demographic history, inbreeding, and mutation load of two 'living fossil' tree species of Dipteronia.</title>
        <authorList>
            <person name="Feng Y."/>
            <person name="Comes H.P."/>
            <person name="Chen J."/>
            <person name="Zhu S."/>
            <person name="Lu R."/>
            <person name="Zhang X."/>
            <person name="Li P."/>
            <person name="Qiu J."/>
            <person name="Olsen K.M."/>
            <person name="Qiu Y."/>
        </authorList>
    </citation>
    <scope>NUCLEOTIDE SEQUENCE</scope>
    <source>
        <strain evidence="1">KIB01</strain>
    </source>
</reference>
<protein>
    <submittedName>
        <fullName evidence="1">Uncharacterized protein</fullName>
    </submittedName>
</protein>
<accession>A0AAD9TTC7</accession>
<organism evidence="1 2">
    <name type="scientific">Dipteronia dyeriana</name>
    <dbReference type="NCBI Taxonomy" id="168575"/>
    <lineage>
        <taxon>Eukaryota</taxon>
        <taxon>Viridiplantae</taxon>
        <taxon>Streptophyta</taxon>
        <taxon>Embryophyta</taxon>
        <taxon>Tracheophyta</taxon>
        <taxon>Spermatophyta</taxon>
        <taxon>Magnoliopsida</taxon>
        <taxon>eudicotyledons</taxon>
        <taxon>Gunneridae</taxon>
        <taxon>Pentapetalae</taxon>
        <taxon>rosids</taxon>
        <taxon>malvids</taxon>
        <taxon>Sapindales</taxon>
        <taxon>Sapindaceae</taxon>
        <taxon>Hippocastanoideae</taxon>
        <taxon>Acereae</taxon>
        <taxon>Dipteronia</taxon>
    </lineage>
</organism>
<keyword evidence="2" id="KW-1185">Reference proteome</keyword>
<gene>
    <name evidence="1" type="ORF">Ddye_023128</name>
</gene>
<dbReference type="EMBL" id="JANJYI010000007">
    <property type="protein sequence ID" value="KAK2641365.1"/>
    <property type="molecule type" value="Genomic_DNA"/>
</dbReference>
<proteinExistence type="predicted"/>
<dbReference type="Proteomes" id="UP001280121">
    <property type="component" value="Unassembled WGS sequence"/>
</dbReference>
<dbReference type="AlphaFoldDB" id="A0AAD9TTC7"/>
<evidence type="ECO:0000313" key="2">
    <source>
        <dbReference type="Proteomes" id="UP001280121"/>
    </source>
</evidence>
<evidence type="ECO:0000313" key="1">
    <source>
        <dbReference type="EMBL" id="KAK2641365.1"/>
    </source>
</evidence>
<comment type="caution">
    <text evidence="1">The sequence shown here is derived from an EMBL/GenBank/DDBJ whole genome shotgun (WGS) entry which is preliminary data.</text>
</comment>
<name>A0AAD9TTC7_9ROSI</name>